<dbReference type="Proteomes" id="UP000015854">
    <property type="component" value="Unassembled WGS sequence"/>
</dbReference>
<protein>
    <recommendedName>
        <fullName evidence="1">Acetyl xylan esterase domain-containing protein</fullName>
    </recommendedName>
</protein>
<gene>
    <name evidence="2" type="ORF">LLT6_02680</name>
</gene>
<dbReference type="InterPro" id="IPR008391">
    <property type="entry name" value="AXE1_dom"/>
</dbReference>
<evidence type="ECO:0000313" key="2">
    <source>
        <dbReference type="EMBL" id="EQC54991.1"/>
    </source>
</evidence>
<accession>T0S8Y4</accession>
<reference evidence="2 3" key="1">
    <citation type="journal article" date="2013" name="ISME J.">
        <title>Multifactorial diversity sustains microbial community stability.</title>
        <authorList>
            <person name="Erkus O."/>
            <person name="de Jager V.C."/>
            <person name="Spus M."/>
            <person name="van Alen-Boerrigter I.J."/>
            <person name="van Rijswijck I.M."/>
            <person name="Hazelwood L."/>
            <person name="Janssen P.W."/>
            <person name="van Hijum S.A."/>
            <person name="Kleerebezem M."/>
            <person name="Smid E.J."/>
        </authorList>
    </citation>
    <scope>NUCLEOTIDE SEQUENCE [LARGE SCALE GENOMIC DNA]</scope>
    <source>
        <strain evidence="2 3">TIFN6</strain>
    </source>
</reference>
<dbReference type="Pfam" id="PF05448">
    <property type="entry name" value="AXE1"/>
    <property type="match status" value="1"/>
</dbReference>
<proteinExistence type="predicted"/>
<sequence>MTELASWKVYQGASNKPDNFDEFWDEKIKLVNNYQFEFELIEKTPL</sequence>
<dbReference type="AlphaFoldDB" id="T0S8Y4"/>
<name>T0S8Y4_LACLC</name>
<evidence type="ECO:0000259" key="1">
    <source>
        <dbReference type="Pfam" id="PF05448"/>
    </source>
</evidence>
<organism evidence="2 3">
    <name type="scientific">Lactococcus cremoris subsp. cremoris TIFN6</name>
    <dbReference type="NCBI Taxonomy" id="1234876"/>
    <lineage>
        <taxon>Bacteria</taxon>
        <taxon>Bacillati</taxon>
        <taxon>Bacillota</taxon>
        <taxon>Bacilli</taxon>
        <taxon>Lactobacillales</taxon>
        <taxon>Streptococcaceae</taxon>
        <taxon>Lactococcus</taxon>
        <taxon>Lactococcus cremoris subsp. cremoris</taxon>
    </lineage>
</organism>
<comment type="caution">
    <text evidence="2">The sequence shown here is derived from an EMBL/GenBank/DDBJ whole genome shotgun (WGS) entry which is preliminary data.</text>
</comment>
<evidence type="ECO:0000313" key="3">
    <source>
        <dbReference type="Proteomes" id="UP000015854"/>
    </source>
</evidence>
<dbReference type="PATRIC" id="fig|1234876.3.peg.2027"/>
<feature type="domain" description="Acetyl xylan esterase" evidence="1">
    <location>
        <begin position="4"/>
        <end position="42"/>
    </location>
</feature>
<dbReference type="EMBL" id="ATBB01000494">
    <property type="protein sequence ID" value="EQC54991.1"/>
    <property type="molecule type" value="Genomic_DNA"/>
</dbReference>